<dbReference type="GO" id="GO:0071204">
    <property type="term" value="C:histone pre-mRNA 3'end processing complex"/>
    <property type="evidence" value="ECO:0007669"/>
    <property type="project" value="TreeGrafter"/>
</dbReference>
<evidence type="ECO:0000256" key="3">
    <source>
        <dbReference type="SAM" id="MobiDB-lite"/>
    </source>
</evidence>
<evidence type="ECO:0000313" key="5">
    <source>
        <dbReference type="Proteomes" id="UP000887581"/>
    </source>
</evidence>
<evidence type="ECO:0000256" key="2">
    <source>
        <dbReference type="ARBA" id="ARBA00022884"/>
    </source>
</evidence>
<dbReference type="InterPro" id="IPR026502">
    <property type="entry name" value="SLBP1/SLBP2"/>
</dbReference>
<feature type="compositionally biased region" description="Acidic residues" evidence="3">
    <location>
        <begin position="1"/>
        <end position="17"/>
    </location>
</feature>
<reference evidence="6" key="1">
    <citation type="submission" date="2022-11" db="UniProtKB">
        <authorList>
            <consortium name="WormBaseParasite"/>
        </authorList>
    </citation>
    <scope>IDENTIFICATION</scope>
</reference>
<feature type="compositionally biased region" description="Low complexity" evidence="3">
    <location>
        <begin position="242"/>
        <end position="254"/>
    </location>
</feature>
<dbReference type="Pfam" id="PF15247">
    <property type="entry name" value="SLBP_RNA_bind"/>
    <property type="match status" value="1"/>
</dbReference>
<dbReference type="Gene3D" id="1.10.8.1120">
    <property type="entry name" value="Histone RNA hairpin-binding protein RNA-binding domain"/>
    <property type="match status" value="1"/>
</dbReference>
<feature type="region of interest" description="Disordered" evidence="3">
    <location>
        <begin position="1"/>
        <end position="52"/>
    </location>
</feature>
<evidence type="ECO:0000313" key="6">
    <source>
        <dbReference type="WBParaSite" id="sdigi.contig496.g8669.t1"/>
    </source>
</evidence>
<name>A0A915PW42_9BILA</name>
<feature type="compositionally biased region" description="Polar residues" evidence="3">
    <location>
        <begin position="98"/>
        <end position="134"/>
    </location>
</feature>
<evidence type="ECO:0000259" key="4">
    <source>
        <dbReference type="Pfam" id="PF15247"/>
    </source>
</evidence>
<protein>
    <submittedName>
        <fullName evidence="6">Histone RNA hairpin-binding protein RNA-binding domain-containing protein</fullName>
    </submittedName>
</protein>
<comment type="similarity">
    <text evidence="1">Belongs to the SLBP family.</text>
</comment>
<accession>A0A915PW42</accession>
<dbReference type="InterPro" id="IPR029344">
    <property type="entry name" value="SLBP_RNA_bind"/>
</dbReference>
<dbReference type="InterPro" id="IPR038294">
    <property type="entry name" value="SLBP_RNA_bind_sf"/>
</dbReference>
<dbReference type="GO" id="GO:0003729">
    <property type="term" value="F:mRNA binding"/>
    <property type="evidence" value="ECO:0007669"/>
    <property type="project" value="InterPro"/>
</dbReference>
<dbReference type="AlphaFoldDB" id="A0A915PW42"/>
<feature type="compositionally biased region" description="Basic residues" evidence="3">
    <location>
        <begin position="138"/>
        <end position="148"/>
    </location>
</feature>
<dbReference type="GO" id="GO:0005737">
    <property type="term" value="C:cytoplasm"/>
    <property type="evidence" value="ECO:0007669"/>
    <property type="project" value="TreeGrafter"/>
</dbReference>
<proteinExistence type="inferred from homology"/>
<feature type="region of interest" description="Disordered" evidence="3">
    <location>
        <begin position="81"/>
        <end position="254"/>
    </location>
</feature>
<dbReference type="Proteomes" id="UP000887581">
    <property type="component" value="Unplaced"/>
</dbReference>
<dbReference type="GO" id="GO:0006398">
    <property type="term" value="P:mRNA 3'-end processing by stem-loop binding and cleavage"/>
    <property type="evidence" value="ECO:0007669"/>
    <property type="project" value="TreeGrafter"/>
</dbReference>
<feature type="compositionally biased region" description="Basic residues" evidence="3">
    <location>
        <begin position="204"/>
        <end position="214"/>
    </location>
</feature>
<feature type="compositionally biased region" description="Low complexity" evidence="3">
    <location>
        <begin position="372"/>
        <end position="381"/>
    </location>
</feature>
<organism evidence="5 6">
    <name type="scientific">Setaria digitata</name>
    <dbReference type="NCBI Taxonomy" id="48799"/>
    <lineage>
        <taxon>Eukaryota</taxon>
        <taxon>Metazoa</taxon>
        <taxon>Ecdysozoa</taxon>
        <taxon>Nematoda</taxon>
        <taxon>Chromadorea</taxon>
        <taxon>Rhabditida</taxon>
        <taxon>Spirurina</taxon>
        <taxon>Spiruromorpha</taxon>
        <taxon>Filarioidea</taxon>
        <taxon>Setariidae</taxon>
        <taxon>Setaria</taxon>
    </lineage>
</organism>
<keyword evidence="5" id="KW-1185">Reference proteome</keyword>
<feature type="domain" description="Histone RNA hairpin-binding protein RNA-binding" evidence="4">
    <location>
        <begin position="290"/>
        <end position="348"/>
    </location>
</feature>
<dbReference type="GO" id="GO:0051028">
    <property type="term" value="P:mRNA transport"/>
    <property type="evidence" value="ECO:0007669"/>
    <property type="project" value="TreeGrafter"/>
</dbReference>
<feature type="region of interest" description="Disordered" evidence="3">
    <location>
        <begin position="422"/>
        <end position="441"/>
    </location>
</feature>
<feature type="compositionally biased region" description="Acidic residues" evidence="3">
    <location>
        <begin position="362"/>
        <end position="371"/>
    </location>
</feature>
<sequence>MNPEDEESQIPMDDIEEGTPSSEVVAGQPVQQETTTDNPDDSTKTQGSTRKFSKSLQALMEQQGYEDMRNISWADLTEQELAKSKTASVSDKGEESTTQKSYSVTSECITISSDTEHSNLSSVSRQSAMKQSDTGTSGRKRGRRSRYRHSLELTEALAGQGLRPDRESSRKSFRHGFMHEKDQSVHPLSMTSTDDDEEGPTSSKWRKRRRRSTKKERTVSEASSSKLCTKDLPSSDAKNLSREGSSGDSSSIVSTLRIKKGWPEPKLGWCKDEATLLRRTKLDSNFHSVKEIEKAKEKPVYAAYLAKVPRHTRKRNMPKTPNKYIQYSRRSWDKQMRLWKRQLYEWANEEPSGSCLSLNESTTDEISESEDSSSLQSSFVSDENKTSLDEIKVEPDAAASLLGHLDIDTQTNTLTLMKTDDESTLKGTSRNVLGPRDFSHL</sequence>
<feature type="region of interest" description="Disordered" evidence="3">
    <location>
        <begin position="352"/>
        <end position="387"/>
    </location>
</feature>
<dbReference type="PANTHER" id="PTHR17408:SF0">
    <property type="entry name" value="HISTONE RNA HAIRPIN-BINDING PROTEIN"/>
    <property type="match status" value="1"/>
</dbReference>
<dbReference type="WBParaSite" id="sdigi.contig496.g8669.t1">
    <property type="protein sequence ID" value="sdigi.contig496.g8669.t1"/>
    <property type="gene ID" value="sdigi.contig496.g8669"/>
</dbReference>
<dbReference type="GO" id="GO:0071207">
    <property type="term" value="F:histone pre-mRNA stem-loop binding"/>
    <property type="evidence" value="ECO:0007669"/>
    <property type="project" value="TreeGrafter"/>
</dbReference>
<dbReference type="PANTHER" id="PTHR17408">
    <property type="entry name" value="HISTONE RNA HAIRPIN-BINDING PROTEIN"/>
    <property type="match status" value="1"/>
</dbReference>
<evidence type="ECO:0000256" key="1">
    <source>
        <dbReference type="ARBA" id="ARBA00006151"/>
    </source>
</evidence>
<keyword evidence="2" id="KW-0694">RNA-binding</keyword>